<dbReference type="PANTHER" id="PTHR13402">
    <property type="entry name" value="RGPR-RELATED"/>
    <property type="match status" value="1"/>
</dbReference>
<feature type="region of interest" description="Disordered" evidence="7">
    <location>
        <begin position="541"/>
        <end position="573"/>
    </location>
</feature>
<feature type="compositionally biased region" description="Polar residues" evidence="7">
    <location>
        <begin position="183"/>
        <end position="201"/>
    </location>
</feature>
<evidence type="ECO:0000256" key="2">
    <source>
        <dbReference type="ARBA" id="ARBA00005927"/>
    </source>
</evidence>
<comment type="similarity">
    <text evidence="2 6">Belongs to the SEC16 family.</text>
</comment>
<evidence type="ECO:0000256" key="4">
    <source>
        <dbReference type="ARBA" id="ARBA00022824"/>
    </source>
</evidence>
<feature type="region of interest" description="Disordered" evidence="7">
    <location>
        <begin position="182"/>
        <end position="229"/>
    </location>
</feature>
<dbReference type="Pfam" id="PF12931">
    <property type="entry name" value="TPR_Sec16"/>
    <property type="match status" value="1"/>
</dbReference>
<evidence type="ECO:0000313" key="10">
    <source>
        <dbReference type="EMBL" id="WMV40181.1"/>
    </source>
</evidence>
<proteinExistence type="inferred from homology"/>
<evidence type="ECO:0000256" key="6">
    <source>
        <dbReference type="RuleBase" id="RU364101"/>
    </source>
</evidence>
<dbReference type="GO" id="GO:0012507">
    <property type="term" value="C:ER to Golgi transport vesicle membrane"/>
    <property type="evidence" value="ECO:0007669"/>
    <property type="project" value="TreeGrafter"/>
</dbReference>
<keyword evidence="3 6" id="KW-0813">Transport</keyword>
<keyword evidence="5 6" id="KW-0931">ER-Golgi transport</keyword>
<feature type="region of interest" description="Disordered" evidence="7">
    <location>
        <begin position="1305"/>
        <end position="1327"/>
    </location>
</feature>
<comment type="subcellular location">
    <subcellularLocation>
        <location evidence="1">Endoplasmic reticulum</location>
    </subcellularLocation>
    <subcellularLocation>
        <location evidence="6">Golgi apparatus membrane</location>
    </subcellularLocation>
</comment>
<feature type="compositionally biased region" description="Polar residues" evidence="7">
    <location>
        <begin position="420"/>
        <end position="444"/>
    </location>
</feature>
<evidence type="ECO:0000259" key="8">
    <source>
        <dbReference type="Pfam" id="PF12931"/>
    </source>
</evidence>
<feature type="region of interest" description="Disordered" evidence="7">
    <location>
        <begin position="588"/>
        <end position="607"/>
    </location>
</feature>
<evidence type="ECO:0000259" key="9">
    <source>
        <dbReference type="Pfam" id="PF12932"/>
    </source>
</evidence>
<feature type="region of interest" description="Disordered" evidence="7">
    <location>
        <begin position="1442"/>
        <end position="1485"/>
    </location>
</feature>
<dbReference type="GO" id="GO:0000139">
    <property type="term" value="C:Golgi membrane"/>
    <property type="evidence" value="ECO:0007669"/>
    <property type="project" value="UniProtKB-SubCell"/>
</dbReference>
<feature type="compositionally biased region" description="Polar residues" evidence="7">
    <location>
        <begin position="217"/>
        <end position="228"/>
    </location>
</feature>
<feature type="compositionally biased region" description="Basic and acidic residues" evidence="7">
    <location>
        <begin position="204"/>
        <end position="216"/>
    </location>
</feature>
<dbReference type="EMBL" id="CP133619">
    <property type="protein sequence ID" value="WMV40181.1"/>
    <property type="molecule type" value="Genomic_DNA"/>
</dbReference>
<dbReference type="GO" id="GO:0070971">
    <property type="term" value="C:endoplasmic reticulum exit site"/>
    <property type="evidence" value="ECO:0007669"/>
    <property type="project" value="TreeGrafter"/>
</dbReference>
<dbReference type="Gene3D" id="1.25.40.1030">
    <property type="match status" value="1"/>
</dbReference>
<dbReference type="Proteomes" id="UP001234989">
    <property type="component" value="Chromosome 8"/>
</dbReference>
<dbReference type="InterPro" id="IPR024298">
    <property type="entry name" value="Sec16_Sec23-bd"/>
</dbReference>
<keyword evidence="4 6" id="KW-0256">Endoplasmic reticulum</keyword>
<organism evidence="10 11">
    <name type="scientific">Solanum verrucosum</name>
    <dbReference type="NCBI Taxonomy" id="315347"/>
    <lineage>
        <taxon>Eukaryota</taxon>
        <taxon>Viridiplantae</taxon>
        <taxon>Streptophyta</taxon>
        <taxon>Embryophyta</taxon>
        <taxon>Tracheophyta</taxon>
        <taxon>Spermatophyta</taxon>
        <taxon>Magnoliopsida</taxon>
        <taxon>eudicotyledons</taxon>
        <taxon>Gunneridae</taxon>
        <taxon>Pentapetalae</taxon>
        <taxon>asterids</taxon>
        <taxon>lamiids</taxon>
        <taxon>Solanales</taxon>
        <taxon>Solanaceae</taxon>
        <taxon>Solanoideae</taxon>
        <taxon>Solaneae</taxon>
        <taxon>Solanum</taxon>
    </lineage>
</organism>
<keyword evidence="6" id="KW-0653">Protein transport</keyword>
<keyword evidence="6" id="KW-0333">Golgi apparatus</keyword>
<feature type="region of interest" description="Disordered" evidence="7">
    <location>
        <begin position="1513"/>
        <end position="1572"/>
    </location>
</feature>
<evidence type="ECO:0000313" key="11">
    <source>
        <dbReference type="Proteomes" id="UP001234989"/>
    </source>
</evidence>
<evidence type="ECO:0000256" key="7">
    <source>
        <dbReference type="SAM" id="MobiDB-lite"/>
    </source>
</evidence>
<gene>
    <name evidence="10" type="ORF">MTR67_033566</name>
</gene>
<dbReference type="GO" id="GO:0015031">
    <property type="term" value="P:protein transport"/>
    <property type="evidence" value="ECO:0007669"/>
    <property type="project" value="UniProtKB-KW"/>
</dbReference>
<accession>A0AAF0U6P9</accession>
<evidence type="ECO:0000256" key="3">
    <source>
        <dbReference type="ARBA" id="ARBA00022448"/>
    </source>
</evidence>
<feature type="compositionally biased region" description="Polar residues" evidence="7">
    <location>
        <begin position="1540"/>
        <end position="1562"/>
    </location>
</feature>
<feature type="compositionally biased region" description="Polar residues" evidence="7">
    <location>
        <begin position="1192"/>
        <end position="1201"/>
    </location>
</feature>
<dbReference type="GO" id="GO:0007030">
    <property type="term" value="P:Golgi organization"/>
    <property type="evidence" value="ECO:0007669"/>
    <property type="project" value="TreeGrafter"/>
</dbReference>
<dbReference type="PANTHER" id="PTHR13402:SF6">
    <property type="entry name" value="SECRETORY 16, ISOFORM I"/>
    <property type="match status" value="1"/>
</dbReference>
<feature type="compositionally biased region" description="Basic and acidic residues" evidence="7">
    <location>
        <begin position="1563"/>
        <end position="1572"/>
    </location>
</feature>
<feature type="domain" description="Sec16 Sec23-binding" evidence="8">
    <location>
        <begin position="794"/>
        <end position="1106"/>
    </location>
</feature>
<protein>
    <recommendedName>
        <fullName evidence="6">Protein transport protein sec16</fullName>
    </recommendedName>
</protein>
<feature type="domain" description="Sec16 central conserved" evidence="9">
    <location>
        <begin position="610"/>
        <end position="732"/>
    </location>
</feature>
<dbReference type="InterPro" id="IPR024340">
    <property type="entry name" value="Sec16_CCD"/>
</dbReference>
<name>A0AAF0U6P9_SOLVR</name>
<feature type="region of interest" description="Disordered" evidence="7">
    <location>
        <begin position="1114"/>
        <end position="1208"/>
    </location>
</feature>
<feature type="compositionally biased region" description="Low complexity" evidence="7">
    <location>
        <begin position="1448"/>
        <end position="1470"/>
    </location>
</feature>
<evidence type="ECO:0000256" key="5">
    <source>
        <dbReference type="ARBA" id="ARBA00022892"/>
    </source>
</evidence>
<feature type="compositionally biased region" description="Low complexity" evidence="7">
    <location>
        <begin position="1141"/>
        <end position="1151"/>
    </location>
</feature>
<reference evidence="10" key="1">
    <citation type="submission" date="2023-08" db="EMBL/GenBank/DDBJ databases">
        <title>A de novo genome assembly of Solanum verrucosum Schlechtendal, a Mexican diploid species geographically isolated from the other diploid A-genome species in potato relatives.</title>
        <authorList>
            <person name="Hosaka K."/>
        </authorList>
    </citation>
    <scope>NUCLEOTIDE SEQUENCE</scope>
    <source>
        <tissue evidence="10">Young leaves</tissue>
    </source>
</reference>
<dbReference type="CDD" id="cd09233">
    <property type="entry name" value="ACE1-Sec16-like"/>
    <property type="match status" value="1"/>
</dbReference>
<feature type="region of interest" description="Disordered" evidence="7">
    <location>
        <begin position="420"/>
        <end position="457"/>
    </location>
</feature>
<dbReference type="GO" id="GO:0070973">
    <property type="term" value="P:protein localization to endoplasmic reticulum exit site"/>
    <property type="evidence" value="ECO:0007669"/>
    <property type="project" value="TreeGrafter"/>
</dbReference>
<sequence length="1572" mass="169533">MASNPPFLVEDQTDEDFFDKLVNDDDDDVGFKVTTSSTVLGAGASSVYVDGNESDEVKAFGDFSISDDVDSGVETGTKEGDKVDKGVESIAKPGLVVEGNRENSSGSLVSLTSGMSDGLLEPSNGNLETEVIDGMTENQISGSSNSGVKEVGWSAFHADPGTNDASGFGSYMDFLSELGDNNGDATGNVGENVNKGSTVSPAEQVHDTKQNHETAHLENSSSLTQGQDSYAHDATTEQVADGQDLNSSQYWENLYPGWKYDTSTGQWYQVDSYESGANVQGSTDSNLVSDWSVSDGTPEVSYLQKTAQSVSGNAAESGTTESVTDWNQVSQVNDATENQANWNQAMQASDHRGTVTDWNQATLASDAGVVTTDWNQASQLNNGYPSHMVFDPQYPGWYYDTIALEWRSLESYTSSAQSTVQGESQLDQSGLASVQTSSHNSDQRNYGAYGHNDNSRFQEFSSGGGDYNWSGSFGNYNQNQHSSNISQNENIAKSNTVSEYKGNQQLENNYNHDFSASSHVNRQISNHYEGTVPYSANTTQSQNDQRFFSGGGLGQKFSQPTLQQHEQKHASSDYYGTQTTANYSQQAFQSSQQFAHAPTAGKSSAGRPPHALVSFGFGGKLIVMKDHSSFGNSSFGSQNPVGGSISVLSLMDVVSERFDNSSLVMGACDYTRALCQQSFPGPLVGGSPSIKELNKWIDERIANSESPDSDYRKGEVLRLLLSLLKIACQYYGKLRSPFGTDAALKESDVPETAIAKLFASVKRNGMQVNQYGSLAQCLQQLPSEGQMQATAAEVQSLLVSGRKKEALQCAQEGQLWGPALILAAQLGDQFYVETVKQMALRQLVAGSPLRTLCLLIAGQPADVFSLDSRAQSGMPVVNAVQQPAQTQKEKRELVPIHLSIGRPSSSLPMLVGVPGGIVKFGANVMLDDWEENLAVITANRTKDDELVLIHLGDCLWKERSDIVAAHICYLVAEANFEQYSDTARLCLVGADHLKSPRTYASPEAIQRTEIYEYSKVLGNSQFILPPFQPYKLVYAHMLAEVGRISDALKYCQALSKSLKTGRTPETETLRQLVSSLEERIKTHQQGGFSTNLAPAKLVGKLLNLFDSTAHRVVGGLPPPMPTSGSSQGNDHHHQFVSPRVSSSQSTMAMSSLIPSEPSSEWAADSSRMTMHNRSVSEPDIGRTPRQVDSSKDASSINTGSNASGAGGISRFRRFGFGSQLLQKTVGLVLKPRQGRQAKLGDSNKFYYDEKLKRWVEEGAELPAAEPPLAPPPTVPAFQNGAPDYNVKNVLKSESPICNNGFPDMKSPTSSDNGAGIPPLPPTSNQFSARGRMGVRSRQYFAMASSLPLFLFPNCFELFFLEREGLSEAASLPPRLEKSTLYLPQIPLCGITQGSFNNVRNNPSLYVDTFNKGGGNPTNLFQSPSVPSIKPATAGNAKFFVPAPMSPVEETGNSTSNEQETSSNSESDSVSAVNGSTHSPAPTSSAAPIQRFASMDNLSNKGDVASSLSANSRRTASWSGSFPDAFSPNKSEIKPLGSRLSMPTSSFMPSDVNSMHSSTNGRSLSDDLHEVDL</sequence>
<evidence type="ECO:0000256" key="1">
    <source>
        <dbReference type="ARBA" id="ARBA00004240"/>
    </source>
</evidence>
<keyword evidence="6" id="KW-0472">Membrane</keyword>
<dbReference type="GO" id="GO:0016192">
    <property type="term" value="P:vesicle-mediated transport"/>
    <property type="evidence" value="ECO:0007669"/>
    <property type="project" value="UniProtKB-KW"/>
</dbReference>
<keyword evidence="11" id="KW-1185">Reference proteome</keyword>
<dbReference type="Pfam" id="PF12932">
    <property type="entry name" value="Sec16"/>
    <property type="match status" value="1"/>
</dbReference>